<sequence>MSSSTPPSNSDQVVKIDLSDYKHTGSHYKPTGNDYSFPDPGDFLKNLSRAFNKQLSTDSDLKAEFDEHYHGAEVEFTALPTGYSVVKHRRPNGHQDTEIHGHFSGTGSYASAPQFLKHAIAIMRLHLVDSLELRPQFLKEPDRLECDCVLCSRATPEASWVKKKEDQEAKGKEQEQELDA</sequence>
<evidence type="ECO:0000256" key="1">
    <source>
        <dbReference type="SAM" id="MobiDB-lite"/>
    </source>
</evidence>
<proteinExistence type="predicted"/>
<protein>
    <recommendedName>
        <fullName evidence="4">Cryptic loci regulator 2 N-terminal domain-containing protein</fullName>
    </recommendedName>
</protein>
<gene>
    <name evidence="2" type="ORF">QM012_007336</name>
</gene>
<feature type="region of interest" description="Disordered" evidence="1">
    <location>
        <begin position="156"/>
        <end position="180"/>
    </location>
</feature>
<keyword evidence="3" id="KW-1185">Reference proteome</keyword>
<dbReference type="EMBL" id="JASGXD010000005">
    <property type="protein sequence ID" value="KAK6005694.1"/>
    <property type="molecule type" value="Genomic_DNA"/>
</dbReference>
<reference evidence="2 3" key="1">
    <citation type="submission" date="2023-11" db="EMBL/GenBank/DDBJ databases">
        <title>Draft genome sequence and annotation of the polyextremotolerant black yeast-like fungus Aureobasidium pullulans NRRL 62042.</title>
        <authorList>
            <person name="Dielentheis-Frenken M.R.E."/>
            <person name="Wibberg D."/>
            <person name="Blank L.M."/>
            <person name="Tiso T."/>
        </authorList>
    </citation>
    <scope>NUCLEOTIDE SEQUENCE [LARGE SCALE GENOMIC DNA]</scope>
    <source>
        <strain evidence="2 3">NRRL 62042</strain>
    </source>
</reference>
<organism evidence="2 3">
    <name type="scientific">Aureobasidium pullulans</name>
    <name type="common">Black yeast</name>
    <name type="synonym">Pullularia pullulans</name>
    <dbReference type="NCBI Taxonomy" id="5580"/>
    <lineage>
        <taxon>Eukaryota</taxon>
        <taxon>Fungi</taxon>
        <taxon>Dikarya</taxon>
        <taxon>Ascomycota</taxon>
        <taxon>Pezizomycotina</taxon>
        <taxon>Dothideomycetes</taxon>
        <taxon>Dothideomycetidae</taxon>
        <taxon>Dothideales</taxon>
        <taxon>Saccotheciaceae</taxon>
        <taxon>Aureobasidium</taxon>
    </lineage>
</organism>
<comment type="caution">
    <text evidence="2">The sequence shown here is derived from an EMBL/GenBank/DDBJ whole genome shotgun (WGS) entry which is preliminary data.</text>
</comment>
<dbReference type="Proteomes" id="UP001341245">
    <property type="component" value="Unassembled WGS sequence"/>
</dbReference>
<evidence type="ECO:0000313" key="3">
    <source>
        <dbReference type="Proteomes" id="UP001341245"/>
    </source>
</evidence>
<feature type="compositionally biased region" description="Basic and acidic residues" evidence="1">
    <location>
        <begin position="160"/>
        <end position="180"/>
    </location>
</feature>
<evidence type="ECO:0000313" key="2">
    <source>
        <dbReference type="EMBL" id="KAK6005694.1"/>
    </source>
</evidence>
<accession>A0ABR0TNA0</accession>
<evidence type="ECO:0008006" key="4">
    <source>
        <dbReference type="Google" id="ProtNLM"/>
    </source>
</evidence>
<name>A0ABR0TNA0_AURPU</name>